<dbReference type="Proteomes" id="UP000078542">
    <property type="component" value="Unassembled WGS sequence"/>
</dbReference>
<accession>A0A195C3S8</accession>
<dbReference type="AlphaFoldDB" id="A0A195C3S8"/>
<evidence type="ECO:0000256" key="1">
    <source>
        <dbReference type="SAM" id="MobiDB-lite"/>
    </source>
</evidence>
<protein>
    <submittedName>
        <fullName evidence="2">Uncharacterized protein</fullName>
    </submittedName>
</protein>
<evidence type="ECO:0000313" key="3">
    <source>
        <dbReference type="Proteomes" id="UP000078542"/>
    </source>
</evidence>
<gene>
    <name evidence="2" type="ORF">ALC62_14176</name>
</gene>
<sequence length="478" mass="54814">MGTAIGTNTDKANAHGPRAFSSQKRASQGEEDALTSVYDAAGKRKVLCSKPPSACQVIALRIDSAPRVRLMLRAFCEASTIRRRSSMIHPRSILEGKKTRSRNKADVGWQSLNFKPALLVQLLLVIAVYTVNHSSVPFTANVKNMRDFACERTLSRLPEGTIFRGRSQPLTVTSWSDSIGLRSRDHLEPGIHGSPDRFLIFIYNFTIRQFNDADQFYLVRKTAMGKEKDAYRIIHSYLLRRVVILTCLSQQLVVIIFLNLILNHAPWDVVADSLYCEKYHLKKIPLEVAKGTISPNLATVRPYHSNKHSVAREGAKKHGETQLLLITSKNCYKDKEFLNAAKLATSRSCRYFKSMPISITDMYVYILSSLCGTTYRKLRKSDLLVKDSLVVRYNFHVYKVEDTERGFRKARKLRNLVFRRSSTSGYEFSYRVNFHVQENTLEQFNILQVRKRTGEDCKSFRQVYMIQRIDSPLNIFLY</sequence>
<proteinExistence type="predicted"/>
<feature type="compositionally biased region" description="Polar residues" evidence="1">
    <location>
        <begin position="1"/>
        <end position="11"/>
    </location>
</feature>
<reference evidence="2 3" key="1">
    <citation type="submission" date="2016-03" db="EMBL/GenBank/DDBJ databases">
        <title>Cyphomyrmex costatus WGS genome.</title>
        <authorList>
            <person name="Nygaard S."/>
            <person name="Hu H."/>
            <person name="Boomsma J."/>
            <person name="Zhang G."/>
        </authorList>
    </citation>
    <scope>NUCLEOTIDE SEQUENCE [LARGE SCALE GENOMIC DNA]</scope>
    <source>
        <strain evidence="2">MS0001</strain>
        <tissue evidence="2">Whole body</tissue>
    </source>
</reference>
<dbReference type="EMBL" id="KQ978317">
    <property type="protein sequence ID" value="KYM95265.1"/>
    <property type="molecule type" value="Genomic_DNA"/>
</dbReference>
<name>A0A195C3S8_9HYME</name>
<evidence type="ECO:0000313" key="2">
    <source>
        <dbReference type="EMBL" id="KYM95265.1"/>
    </source>
</evidence>
<organism evidence="2 3">
    <name type="scientific">Cyphomyrmex costatus</name>
    <dbReference type="NCBI Taxonomy" id="456900"/>
    <lineage>
        <taxon>Eukaryota</taxon>
        <taxon>Metazoa</taxon>
        <taxon>Ecdysozoa</taxon>
        <taxon>Arthropoda</taxon>
        <taxon>Hexapoda</taxon>
        <taxon>Insecta</taxon>
        <taxon>Pterygota</taxon>
        <taxon>Neoptera</taxon>
        <taxon>Endopterygota</taxon>
        <taxon>Hymenoptera</taxon>
        <taxon>Apocrita</taxon>
        <taxon>Aculeata</taxon>
        <taxon>Formicoidea</taxon>
        <taxon>Formicidae</taxon>
        <taxon>Myrmicinae</taxon>
        <taxon>Cyphomyrmex</taxon>
    </lineage>
</organism>
<keyword evidence="3" id="KW-1185">Reference proteome</keyword>
<feature type="region of interest" description="Disordered" evidence="1">
    <location>
        <begin position="1"/>
        <end position="28"/>
    </location>
</feature>